<evidence type="ECO:0000313" key="2">
    <source>
        <dbReference type="EMBL" id="GEW13979.1"/>
    </source>
</evidence>
<proteinExistence type="predicted"/>
<reference evidence="2" key="1">
    <citation type="journal article" date="2019" name="Sci. Rep.">
        <title>Draft genome of Tanacetum cinerariifolium, the natural source of mosquito coil.</title>
        <authorList>
            <person name="Yamashiro T."/>
            <person name="Shiraishi A."/>
            <person name="Satake H."/>
            <person name="Nakayama K."/>
        </authorList>
    </citation>
    <scope>NUCLEOTIDE SEQUENCE</scope>
</reference>
<name>A0A699GSJ5_TANCI</name>
<feature type="compositionally biased region" description="Basic and acidic residues" evidence="1">
    <location>
        <begin position="38"/>
        <end position="54"/>
    </location>
</feature>
<comment type="caution">
    <text evidence="2">The sequence shown here is derived from an EMBL/GenBank/DDBJ whole genome shotgun (WGS) entry which is preliminary data.</text>
</comment>
<dbReference type="AlphaFoldDB" id="A0A699GSJ5"/>
<organism evidence="2">
    <name type="scientific">Tanacetum cinerariifolium</name>
    <name type="common">Dalmatian daisy</name>
    <name type="synonym">Chrysanthemum cinerariifolium</name>
    <dbReference type="NCBI Taxonomy" id="118510"/>
    <lineage>
        <taxon>Eukaryota</taxon>
        <taxon>Viridiplantae</taxon>
        <taxon>Streptophyta</taxon>
        <taxon>Embryophyta</taxon>
        <taxon>Tracheophyta</taxon>
        <taxon>Spermatophyta</taxon>
        <taxon>Magnoliopsida</taxon>
        <taxon>eudicotyledons</taxon>
        <taxon>Gunneridae</taxon>
        <taxon>Pentapetalae</taxon>
        <taxon>asterids</taxon>
        <taxon>campanulids</taxon>
        <taxon>Asterales</taxon>
        <taxon>Asteraceae</taxon>
        <taxon>Asteroideae</taxon>
        <taxon>Anthemideae</taxon>
        <taxon>Anthemidinae</taxon>
        <taxon>Tanacetum</taxon>
    </lineage>
</organism>
<dbReference type="EMBL" id="BKCJ010046594">
    <property type="protein sequence ID" value="GEW13979.1"/>
    <property type="molecule type" value="Genomic_DNA"/>
</dbReference>
<feature type="compositionally biased region" description="Low complexity" evidence="1">
    <location>
        <begin position="8"/>
        <end position="25"/>
    </location>
</feature>
<evidence type="ECO:0000256" key="1">
    <source>
        <dbReference type="SAM" id="MobiDB-lite"/>
    </source>
</evidence>
<keyword evidence="2" id="KW-0808">Transferase</keyword>
<feature type="region of interest" description="Disordered" evidence="1">
    <location>
        <begin position="38"/>
        <end position="62"/>
    </location>
</feature>
<keyword evidence="2" id="KW-0548">Nucleotidyltransferase</keyword>
<feature type="region of interest" description="Disordered" evidence="1">
    <location>
        <begin position="1"/>
        <end position="25"/>
    </location>
</feature>
<sequence length="106" mass="11820">MAQKRTTRANPATTTTTTTTSVTDAQLEALIEKGVARALASRDADRNTNDDDNHNSGTGNALTWWNSHVKTTTPEAAHAMPWRTLKKMMTEKYCPRGEIKKLEFEI</sequence>
<accession>A0A699GSJ5</accession>
<keyword evidence="2" id="KW-0695">RNA-directed DNA polymerase</keyword>
<gene>
    <name evidence="2" type="ORF">Tci_185955</name>
</gene>
<dbReference type="GO" id="GO:0003964">
    <property type="term" value="F:RNA-directed DNA polymerase activity"/>
    <property type="evidence" value="ECO:0007669"/>
    <property type="project" value="UniProtKB-KW"/>
</dbReference>
<protein>
    <submittedName>
        <fullName evidence="2">Reverse transcriptase domain-containing protein</fullName>
    </submittedName>
</protein>